<dbReference type="PANTHER" id="PTHR47165">
    <property type="entry name" value="OS03G0429900 PROTEIN"/>
    <property type="match status" value="1"/>
</dbReference>
<dbReference type="AlphaFoldDB" id="A0AAD8JX60"/>
<dbReference type="Gene3D" id="2.40.50.140">
    <property type="entry name" value="Nucleic acid-binding proteins"/>
    <property type="match status" value="1"/>
</dbReference>
<feature type="region of interest" description="Disordered" evidence="1">
    <location>
        <begin position="390"/>
        <end position="432"/>
    </location>
</feature>
<dbReference type="PANTHER" id="PTHR47165:SF4">
    <property type="entry name" value="OS03G0429900 PROTEIN"/>
    <property type="match status" value="1"/>
</dbReference>
<dbReference type="Proteomes" id="UP001229421">
    <property type="component" value="Unassembled WGS sequence"/>
</dbReference>
<reference evidence="3" key="1">
    <citation type="journal article" date="2023" name="bioRxiv">
        <title>Improved chromosome-level genome assembly for marigold (Tagetes erecta).</title>
        <authorList>
            <person name="Jiang F."/>
            <person name="Yuan L."/>
            <person name="Wang S."/>
            <person name="Wang H."/>
            <person name="Xu D."/>
            <person name="Wang A."/>
            <person name="Fan W."/>
        </authorList>
    </citation>
    <scope>NUCLEOTIDE SEQUENCE</scope>
    <source>
        <strain evidence="3">WSJ</strain>
        <tissue evidence="3">Leaf</tissue>
    </source>
</reference>
<feature type="domain" description="Replication factor A C-terminal" evidence="2">
    <location>
        <begin position="258"/>
        <end position="386"/>
    </location>
</feature>
<keyword evidence="4" id="KW-1185">Reference proteome</keyword>
<dbReference type="InterPro" id="IPR013955">
    <property type="entry name" value="Rep_factor-A_C"/>
</dbReference>
<comment type="caution">
    <text evidence="3">The sequence shown here is derived from an EMBL/GenBank/DDBJ whole genome shotgun (WGS) entry which is preliminary data.</text>
</comment>
<evidence type="ECO:0000313" key="3">
    <source>
        <dbReference type="EMBL" id="KAK1411553.1"/>
    </source>
</evidence>
<evidence type="ECO:0000256" key="1">
    <source>
        <dbReference type="SAM" id="MobiDB-lite"/>
    </source>
</evidence>
<dbReference type="Pfam" id="PF08646">
    <property type="entry name" value="Rep_fac-A_C"/>
    <property type="match status" value="1"/>
</dbReference>
<name>A0AAD8JX60_TARER</name>
<protein>
    <recommendedName>
        <fullName evidence="2">Replication factor A C-terminal domain-containing protein</fullName>
    </recommendedName>
</protein>
<sequence>MARTNASMTGHGVGTVSAANVEIGVDGNVGDLVSPDYVDLGECTYVCEFCGAYFWREERLKSALVIAMEDDEIASLKEGSPSIPLNVRVLRKWKPAFRANETCYLLIDKNGDAIQAVVTDIEQRYVDSRLTLGLCYTLQNYGCKKVDSYSNILTHCTHLSIGHSSTFTPIPDTEDIPRYYFDIASRNRMLSACDKQDEVIEVCSNLTRYNRPAINSASEPRIIAATSVKVKKYIKPDVTIHELITRPANEINGKHFIVTRYIAHLPNQQWGRIACMDCNKDAIASGPNWYCSRHGSKESARYIYRLNGVIKDESGTMNATIYDEVVTELIGDTCKSLVDNNPGIDMNNNHPILETIVRKVARLRVQPTKIEHTGNIKCTVHNMFPIEDHPLTVTPTTPATPQQQPTSSKQITQGSTKRYLQFDDRSEASQKQRQVETAMDAADKIGGTFLGTKGKAVATTPNNQQLMKAQRLTKAKGITIHEPTEHAPAPQ</sequence>
<dbReference type="SUPFAM" id="SSF50249">
    <property type="entry name" value="Nucleic acid-binding proteins"/>
    <property type="match status" value="1"/>
</dbReference>
<organism evidence="3 4">
    <name type="scientific">Tagetes erecta</name>
    <name type="common">African marigold</name>
    <dbReference type="NCBI Taxonomy" id="13708"/>
    <lineage>
        <taxon>Eukaryota</taxon>
        <taxon>Viridiplantae</taxon>
        <taxon>Streptophyta</taxon>
        <taxon>Embryophyta</taxon>
        <taxon>Tracheophyta</taxon>
        <taxon>Spermatophyta</taxon>
        <taxon>Magnoliopsida</taxon>
        <taxon>eudicotyledons</taxon>
        <taxon>Gunneridae</taxon>
        <taxon>Pentapetalae</taxon>
        <taxon>asterids</taxon>
        <taxon>campanulids</taxon>
        <taxon>Asterales</taxon>
        <taxon>Asteraceae</taxon>
        <taxon>Asteroideae</taxon>
        <taxon>Heliantheae alliance</taxon>
        <taxon>Tageteae</taxon>
        <taxon>Tagetes</taxon>
    </lineage>
</organism>
<feature type="compositionally biased region" description="Basic and acidic residues" evidence="1">
    <location>
        <begin position="420"/>
        <end position="432"/>
    </location>
</feature>
<evidence type="ECO:0000313" key="4">
    <source>
        <dbReference type="Proteomes" id="UP001229421"/>
    </source>
</evidence>
<proteinExistence type="predicted"/>
<accession>A0AAD8JX60</accession>
<dbReference type="EMBL" id="JAUHHV010000010">
    <property type="protein sequence ID" value="KAK1411553.1"/>
    <property type="molecule type" value="Genomic_DNA"/>
</dbReference>
<gene>
    <name evidence="3" type="ORF">QVD17_38103</name>
</gene>
<feature type="compositionally biased region" description="Low complexity" evidence="1">
    <location>
        <begin position="391"/>
        <end position="413"/>
    </location>
</feature>
<dbReference type="InterPro" id="IPR012340">
    <property type="entry name" value="NA-bd_OB-fold"/>
</dbReference>
<evidence type="ECO:0000259" key="2">
    <source>
        <dbReference type="Pfam" id="PF08646"/>
    </source>
</evidence>